<name>A0A9Q3JDI3_9BASI</name>
<proteinExistence type="predicted"/>
<comment type="caution">
    <text evidence="1">The sequence shown here is derived from an EMBL/GenBank/DDBJ whole genome shotgun (WGS) entry which is preliminary data.</text>
</comment>
<gene>
    <name evidence="1" type="ORF">O181_099796</name>
</gene>
<sequence length="93" mass="10712">MSSQVLTCSQAHWAEFLSEFHFTITYRPGSLDTLPDALSRWDNVYPERGVDFISKNPHNFHQVIKQDGIQESGLFLIKVEIFSDLVEKIQKEG</sequence>
<accession>A0A9Q3JDI3</accession>
<keyword evidence="2" id="KW-1185">Reference proteome</keyword>
<dbReference type="AlphaFoldDB" id="A0A9Q3JDI3"/>
<evidence type="ECO:0000313" key="2">
    <source>
        <dbReference type="Proteomes" id="UP000765509"/>
    </source>
</evidence>
<evidence type="ECO:0000313" key="1">
    <source>
        <dbReference type="EMBL" id="MBW0560081.1"/>
    </source>
</evidence>
<dbReference type="Proteomes" id="UP000765509">
    <property type="component" value="Unassembled WGS sequence"/>
</dbReference>
<protein>
    <submittedName>
        <fullName evidence="1">Uncharacterized protein</fullName>
    </submittedName>
</protein>
<dbReference type="EMBL" id="AVOT02069075">
    <property type="protein sequence ID" value="MBW0560081.1"/>
    <property type="molecule type" value="Genomic_DNA"/>
</dbReference>
<dbReference type="OrthoDB" id="3095879at2759"/>
<organism evidence="1 2">
    <name type="scientific">Austropuccinia psidii MF-1</name>
    <dbReference type="NCBI Taxonomy" id="1389203"/>
    <lineage>
        <taxon>Eukaryota</taxon>
        <taxon>Fungi</taxon>
        <taxon>Dikarya</taxon>
        <taxon>Basidiomycota</taxon>
        <taxon>Pucciniomycotina</taxon>
        <taxon>Pucciniomycetes</taxon>
        <taxon>Pucciniales</taxon>
        <taxon>Sphaerophragmiaceae</taxon>
        <taxon>Austropuccinia</taxon>
    </lineage>
</organism>
<reference evidence="1" key="1">
    <citation type="submission" date="2021-03" db="EMBL/GenBank/DDBJ databases">
        <title>Draft genome sequence of rust myrtle Austropuccinia psidii MF-1, a brazilian biotype.</title>
        <authorList>
            <person name="Quecine M.C."/>
            <person name="Pachon D.M.R."/>
            <person name="Bonatelli M.L."/>
            <person name="Correr F.H."/>
            <person name="Franceschini L.M."/>
            <person name="Leite T.F."/>
            <person name="Margarido G.R.A."/>
            <person name="Almeida C.A."/>
            <person name="Ferrarezi J.A."/>
            <person name="Labate C.A."/>
        </authorList>
    </citation>
    <scope>NUCLEOTIDE SEQUENCE</scope>
    <source>
        <strain evidence="1">MF-1</strain>
    </source>
</reference>
<feature type="non-terminal residue" evidence="1">
    <location>
        <position position="93"/>
    </location>
</feature>